<dbReference type="Gene3D" id="3.90.1200.10">
    <property type="match status" value="1"/>
</dbReference>
<organism evidence="1 2">
    <name type="scientific">Candidatus Buchananbacteria bacterium CG10_big_fil_rev_8_21_14_0_10_42_9</name>
    <dbReference type="NCBI Taxonomy" id="1974526"/>
    <lineage>
        <taxon>Bacteria</taxon>
        <taxon>Candidatus Buchananiibacteriota</taxon>
    </lineage>
</organism>
<evidence type="ECO:0000313" key="2">
    <source>
        <dbReference type="Proteomes" id="UP000230935"/>
    </source>
</evidence>
<evidence type="ECO:0000313" key="1">
    <source>
        <dbReference type="EMBL" id="PIS04896.1"/>
    </source>
</evidence>
<gene>
    <name evidence="1" type="ORF">COT81_03950</name>
</gene>
<feature type="non-terminal residue" evidence="1">
    <location>
        <position position="1"/>
    </location>
</feature>
<sequence length="144" mass="16566">KERSLILGDLSPKNLGLVSGELRICDLDTAHRGNPIFDIGFFIGHVYLHSLEHEYPAAQYVKEFLRTYHPEDETDAIPPEDDLLLKRIVLGTLLYRLNNKMVPYPLDISEEEKVKVVAEINNLLKSNLLDWETIESQIHYAKSH</sequence>
<reference evidence="2" key="1">
    <citation type="submission" date="2017-09" db="EMBL/GenBank/DDBJ databases">
        <title>Depth-based differentiation of microbial function through sediment-hosted aquifers and enrichment of novel symbionts in the deep terrestrial subsurface.</title>
        <authorList>
            <person name="Probst A.J."/>
            <person name="Ladd B."/>
            <person name="Jarett J.K."/>
            <person name="Geller-Mcgrath D.E."/>
            <person name="Sieber C.M.K."/>
            <person name="Emerson J.B."/>
            <person name="Anantharaman K."/>
            <person name="Thomas B.C."/>
            <person name="Malmstrom R."/>
            <person name="Stieglmeier M."/>
            <person name="Klingl A."/>
            <person name="Woyke T."/>
            <person name="Ryan C.M."/>
            <person name="Banfield J.F."/>
        </authorList>
    </citation>
    <scope>NUCLEOTIDE SEQUENCE [LARGE SCALE GENOMIC DNA]</scope>
</reference>
<dbReference type="EMBL" id="PEZZ01000032">
    <property type="protein sequence ID" value="PIS04896.1"/>
    <property type="molecule type" value="Genomic_DNA"/>
</dbReference>
<dbReference type="Proteomes" id="UP000230935">
    <property type="component" value="Unassembled WGS sequence"/>
</dbReference>
<comment type="caution">
    <text evidence="1">The sequence shown here is derived from an EMBL/GenBank/DDBJ whole genome shotgun (WGS) entry which is preliminary data.</text>
</comment>
<protein>
    <recommendedName>
        <fullName evidence="3">Aminoglycoside phosphotransferase domain-containing protein</fullName>
    </recommendedName>
</protein>
<accession>A0A2H0W0Q0</accession>
<name>A0A2H0W0Q0_9BACT</name>
<proteinExistence type="predicted"/>
<dbReference type="AlphaFoldDB" id="A0A2H0W0Q0"/>
<dbReference type="InterPro" id="IPR011009">
    <property type="entry name" value="Kinase-like_dom_sf"/>
</dbReference>
<dbReference type="SUPFAM" id="SSF56112">
    <property type="entry name" value="Protein kinase-like (PK-like)"/>
    <property type="match status" value="1"/>
</dbReference>
<evidence type="ECO:0008006" key="3">
    <source>
        <dbReference type="Google" id="ProtNLM"/>
    </source>
</evidence>